<comment type="cofactor">
    <cofactor evidence="1">
        <name>Mn(2+)</name>
        <dbReference type="ChEBI" id="CHEBI:29035"/>
    </cofactor>
</comment>
<dbReference type="EMBL" id="CP097511">
    <property type="protein sequence ID" value="URE45793.1"/>
    <property type="molecule type" value="Genomic_DNA"/>
</dbReference>
<keyword evidence="29" id="KW-1185">Reference proteome</keyword>
<proteinExistence type="inferred from homology"/>
<dbReference type="PROSITE" id="PS51005">
    <property type="entry name" value="NAC"/>
    <property type="match status" value="1"/>
</dbReference>
<dbReference type="InterPro" id="IPR048254">
    <property type="entry name" value="CDP_ALCOHOL_P_TRANSF_CS"/>
</dbReference>
<keyword evidence="17 26" id="KW-0472">Membrane</keyword>
<dbReference type="Gene3D" id="1.25.40.10">
    <property type="entry name" value="Tetratricopeptide repeat domain"/>
    <property type="match status" value="3"/>
</dbReference>
<evidence type="ECO:0000256" key="2">
    <source>
        <dbReference type="ARBA" id="ARBA00001946"/>
    </source>
</evidence>
<keyword evidence="21" id="KW-0539">Nucleus</keyword>
<dbReference type="GO" id="GO:0003723">
    <property type="term" value="F:RNA binding"/>
    <property type="evidence" value="ECO:0007669"/>
    <property type="project" value="InterPro"/>
</dbReference>
<evidence type="ECO:0000256" key="25">
    <source>
        <dbReference type="RuleBase" id="RU003750"/>
    </source>
</evidence>
<dbReference type="PANTHER" id="PTHR47926">
    <property type="entry name" value="PENTATRICOPEPTIDE REPEAT-CONTAINING PROTEIN"/>
    <property type="match status" value="1"/>
</dbReference>
<evidence type="ECO:0000256" key="3">
    <source>
        <dbReference type="ARBA" id="ARBA00004123"/>
    </source>
</evidence>
<keyword evidence="16" id="KW-0238">DNA-binding</keyword>
<dbReference type="Proteomes" id="UP001055439">
    <property type="component" value="Chromosome 9"/>
</dbReference>
<organism evidence="28 29">
    <name type="scientific">Musa troglodytarum</name>
    <name type="common">fe'i banana</name>
    <dbReference type="NCBI Taxonomy" id="320322"/>
    <lineage>
        <taxon>Eukaryota</taxon>
        <taxon>Viridiplantae</taxon>
        <taxon>Streptophyta</taxon>
        <taxon>Embryophyta</taxon>
        <taxon>Tracheophyta</taxon>
        <taxon>Spermatophyta</taxon>
        <taxon>Magnoliopsida</taxon>
        <taxon>Liliopsida</taxon>
        <taxon>Zingiberales</taxon>
        <taxon>Musaceae</taxon>
        <taxon>Musa</taxon>
    </lineage>
</organism>
<evidence type="ECO:0000256" key="18">
    <source>
        <dbReference type="ARBA" id="ARBA00023163"/>
    </source>
</evidence>
<dbReference type="GO" id="GO:0003677">
    <property type="term" value="F:DNA binding"/>
    <property type="evidence" value="ECO:0007669"/>
    <property type="project" value="UniProtKB-KW"/>
</dbReference>
<keyword evidence="14" id="KW-0805">Transcription regulation</keyword>
<evidence type="ECO:0000256" key="21">
    <source>
        <dbReference type="ARBA" id="ARBA00023242"/>
    </source>
</evidence>
<name>A0A9E7IAN4_9LILI</name>
<keyword evidence="10" id="KW-0479">Metal-binding</keyword>
<evidence type="ECO:0000256" key="24">
    <source>
        <dbReference type="PROSITE-ProRule" id="PRU00708"/>
    </source>
</evidence>
<dbReference type="Gene3D" id="1.20.120.1760">
    <property type="match status" value="1"/>
</dbReference>
<keyword evidence="11" id="KW-0677">Repeat</keyword>
<dbReference type="GO" id="GO:0009451">
    <property type="term" value="P:RNA modification"/>
    <property type="evidence" value="ECO:0007669"/>
    <property type="project" value="InterPro"/>
</dbReference>
<feature type="repeat" description="PPR" evidence="24">
    <location>
        <begin position="355"/>
        <end position="385"/>
    </location>
</feature>
<keyword evidence="20" id="KW-0464">Manganese</keyword>
<dbReference type="Pfam" id="PF02365">
    <property type="entry name" value="NAM"/>
    <property type="match status" value="1"/>
</dbReference>
<dbReference type="Pfam" id="PF01535">
    <property type="entry name" value="PPR"/>
    <property type="match status" value="3"/>
</dbReference>
<evidence type="ECO:0000256" key="20">
    <source>
        <dbReference type="ARBA" id="ARBA00023211"/>
    </source>
</evidence>
<keyword evidence="13 26" id="KW-1133">Transmembrane helix</keyword>
<protein>
    <recommendedName>
        <fullName evidence="6">CDP-diacylglycerol--inositol 3-phosphatidyltransferase</fullName>
        <ecNumber evidence="6">2.7.8.11</ecNumber>
    </recommendedName>
</protein>
<evidence type="ECO:0000256" key="10">
    <source>
        <dbReference type="ARBA" id="ARBA00022723"/>
    </source>
</evidence>
<evidence type="ECO:0000256" key="23">
    <source>
        <dbReference type="ARBA" id="ARBA00050166"/>
    </source>
</evidence>
<evidence type="ECO:0000256" key="14">
    <source>
        <dbReference type="ARBA" id="ARBA00023015"/>
    </source>
</evidence>
<evidence type="ECO:0000256" key="26">
    <source>
        <dbReference type="SAM" id="Phobius"/>
    </source>
</evidence>
<comment type="catalytic activity">
    <reaction evidence="23">
        <text>a CDP-1,2-diacyl-sn-glycerol + myo-inositol = a 1,2-diacyl-sn-glycero-3-phospho-(1D-myo-inositol) + CMP + H(+)</text>
        <dbReference type="Rhea" id="RHEA:11580"/>
        <dbReference type="ChEBI" id="CHEBI:15378"/>
        <dbReference type="ChEBI" id="CHEBI:17268"/>
        <dbReference type="ChEBI" id="CHEBI:57880"/>
        <dbReference type="ChEBI" id="CHEBI:58332"/>
        <dbReference type="ChEBI" id="CHEBI:60377"/>
        <dbReference type="EC" id="2.7.8.11"/>
    </reaction>
</comment>
<keyword evidence="15" id="KW-0443">Lipid metabolism</keyword>
<evidence type="ECO:0000256" key="12">
    <source>
        <dbReference type="ARBA" id="ARBA00022842"/>
    </source>
</evidence>
<keyword evidence="8 25" id="KW-0808">Transferase</keyword>
<dbReference type="InterPro" id="IPR046960">
    <property type="entry name" value="PPR_At4g14850-like_plant"/>
</dbReference>
<keyword evidence="12" id="KW-0460">Magnesium</keyword>
<dbReference type="Pfam" id="PF13041">
    <property type="entry name" value="PPR_2"/>
    <property type="match status" value="2"/>
</dbReference>
<comment type="similarity">
    <text evidence="5 25">Belongs to the CDP-alcohol phosphatidyltransferase class-I family.</text>
</comment>
<feature type="repeat" description="PPR" evidence="24">
    <location>
        <begin position="115"/>
        <end position="145"/>
    </location>
</feature>
<keyword evidence="18" id="KW-0804">Transcription</keyword>
<keyword evidence="22" id="KW-1208">Phospholipid metabolism</keyword>
<dbReference type="GO" id="GO:0016020">
    <property type="term" value="C:membrane"/>
    <property type="evidence" value="ECO:0007669"/>
    <property type="project" value="UniProtKB-SubCell"/>
</dbReference>
<dbReference type="InterPro" id="IPR046848">
    <property type="entry name" value="E_motif"/>
</dbReference>
<evidence type="ECO:0000256" key="15">
    <source>
        <dbReference type="ARBA" id="ARBA00023098"/>
    </source>
</evidence>
<evidence type="ECO:0000256" key="16">
    <source>
        <dbReference type="ARBA" id="ARBA00023125"/>
    </source>
</evidence>
<evidence type="ECO:0000313" key="29">
    <source>
        <dbReference type="Proteomes" id="UP001055439"/>
    </source>
</evidence>
<evidence type="ECO:0000259" key="27">
    <source>
        <dbReference type="PROSITE" id="PS51005"/>
    </source>
</evidence>
<evidence type="ECO:0000256" key="7">
    <source>
        <dbReference type="ARBA" id="ARBA00022516"/>
    </source>
</evidence>
<dbReference type="GO" id="GO:0005634">
    <property type="term" value="C:nucleus"/>
    <property type="evidence" value="ECO:0007669"/>
    <property type="project" value="UniProtKB-SubCell"/>
</dbReference>
<dbReference type="FunFam" id="1.25.40.10:FF:000454">
    <property type="entry name" value="Pentatricopeptide repeat-containing protein At3g47530"/>
    <property type="match status" value="1"/>
</dbReference>
<evidence type="ECO:0000256" key="4">
    <source>
        <dbReference type="ARBA" id="ARBA00004141"/>
    </source>
</evidence>
<dbReference type="OrthoDB" id="185373at2759"/>
<reference evidence="28" key="1">
    <citation type="submission" date="2022-05" db="EMBL/GenBank/DDBJ databases">
        <title>The Musa troglodytarum L. genome provides insights into the mechanism of non-climacteric behaviour and enrichment of carotenoids.</title>
        <authorList>
            <person name="Wang J."/>
        </authorList>
    </citation>
    <scope>NUCLEOTIDE SEQUENCE</scope>
    <source>
        <tissue evidence="28">Leaf</tissue>
    </source>
</reference>
<evidence type="ECO:0000256" key="6">
    <source>
        <dbReference type="ARBA" id="ARBA00013212"/>
    </source>
</evidence>
<dbReference type="InterPro" id="IPR036093">
    <property type="entry name" value="NAC_dom_sf"/>
</dbReference>
<dbReference type="InterPro" id="IPR003441">
    <property type="entry name" value="NAC-dom"/>
</dbReference>
<keyword evidence="7" id="KW-0444">Lipid biosynthesis</keyword>
<evidence type="ECO:0000313" key="28">
    <source>
        <dbReference type="EMBL" id="URE45793.1"/>
    </source>
</evidence>
<dbReference type="AlphaFoldDB" id="A0A9E7IAN4"/>
<dbReference type="InterPro" id="IPR000462">
    <property type="entry name" value="CDP-OH_P_trans"/>
</dbReference>
<evidence type="ECO:0000256" key="17">
    <source>
        <dbReference type="ARBA" id="ARBA00023136"/>
    </source>
</evidence>
<dbReference type="FunFam" id="1.25.40.10:FF:000073">
    <property type="entry name" value="Pentatricopeptide repeat-containing protein chloroplastic"/>
    <property type="match status" value="1"/>
</dbReference>
<dbReference type="Pfam" id="PF14432">
    <property type="entry name" value="DYW_deaminase"/>
    <property type="match status" value="1"/>
</dbReference>
<accession>A0A9E7IAN4</accession>
<dbReference type="GO" id="GO:0008270">
    <property type="term" value="F:zinc ion binding"/>
    <property type="evidence" value="ECO:0007669"/>
    <property type="project" value="InterPro"/>
</dbReference>
<keyword evidence="19" id="KW-0594">Phospholipid biosynthesis</keyword>
<dbReference type="EC" id="2.7.8.11" evidence="6"/>
<dbReference type="InterPro" id="IPR002885">
    <property type="entry name" value="PPR_rpt"/>
</dbReference>
<dbReference type="GO" id="GO:0008654">
    <property type="term" value="P:phospholipid biosynthetic process"/>
    <property type="evidence" value="ECO:0007669"/>
    <property type="project" value="UniProtKB-KW"/>
</dbReference>
<comment type="subcellular location">
    <subcellularLocation>
        <location evidence="4">Membrane</location>
        <topology evidence="4">Multi-pass membrane protein</topology>
    </subcellularLocation>
    <subcellularLocation>
        <location evidence="3">Nucleus</location>
    </subcellularLocation>
</comment>
<dbReference type="Pfam" id="PF20431">
    <property type="entry name" value="E_motif"/>
    <property type="match status" value="1"/>
</dbReference>
<dbReference type="PROSITE" id="PS00379">
    <property type="entry name" value="CDP_ALCOHOL_P_TRANSF"/>
    <property type="match status" value="1"/>
</dbReference>
<feature type="repeat" description="PPR" evidence="24">
    <location>
        <begin position="217"/>
        <end position="253"/>
    </location>
</feature>
<feature type="transmembrane region" description="Helical" evidence="26">
    <location>
        <begin position="1187"/>
        <end position="1207"/>
    </location>
</feature>
<feature type="domain" description="NAC" evidence="27">
    <location>
        <begin position="676"/>
        <end position="827"/>
    </location>
</feature>
<dbReference type="InterPro" id="IPR032867">
    <property type="entry name" value="DYW_dom"/>
</dbReference>
<keyword evidence="9 26" id="KW-0812">Transmembrane</keyword>
<dbReference type="Gene3D" id="2.170.150.80">
    <property type="entry name" value="NAC domain"/>
    <property type="match status" value="1"/>
</dbReference>
<dbReference type="GO" id="GO:0003881">
    <property type="term" value="F:CDP-diacylglycerol-inositol 3-phosphatidyltransferase activity"/>
    <property type="evidence" value="ECO:0007669"/>
    <property type="project" value="UniProtKB-EC"/>
</dbReference>
<dbReference type="GO" id="GO:0006355">
    <property type="term" value="P:regulation of DNA-templated transcription"/>
    <property type="evidence" value="ECO:0007669"/>
    <property type="project" value="InterPro"/>
</dbReference>
<dbReference type="GO" id="GO:0099402">
    <property type="term" value="P:plant organ development"/>
    <property type="evidence" value="ECO:0007669"/>
    <property type="project" value="UniProtKB-ARBA"/>
</dbReference>
<evidence type="ECO:0000256" key="9">
    <source>
        <dbReference type="ARBA" id="ARBA00022692"/>
    </source>
</evidence>
<feature type="repeat" description="PPR" evidence="24">
    <location>
        <begin position="320"/>
        <end position="354"/>
    </location>
</feature>
<evidence type="ECO:0000256" key="11">
    <source>
        <dbReference type="ARBA" id="ARBA00022737"/>
    </source>
</evidence>
<evidence type="ECO:0000256" key="8">
    <source>
        <dbReference type="ARBA" id="ARBA00022679"/>
    </source>
</evidence>
<feature type="transmembrane region" description="Helical" evidence="26">
    <location>
        <begin position="1227"/>
        <end position="1245"/>
    </location>
</feature>
<evidence type="ECO:0000256" key="13">
    <source>
        <dbReference type="ARBA" id="ARBA00022989"/>
    </source>
</evidence>
<dbReference type="InterPro" id="IPR043130">
    <property type="entry name" value="CDP-OH_PTrfase_TM_dom"/>
</dbReference>
<dbReference type="SUPFAM" id="SSF101941">
    <property type="entry name" value="NAC domain"/>
    <property type="match status" value="1"/>
</dbReference>
<dbReference type="PANTHER" id="PTHR47926:SF469">
    <property type="entry name" value="DYW DOMAIN-CONTAINING PROTEIN"/>
    <property type="match status" value="1"/>
</dbReference>
<dbReference type="Pfam" id="PF01066">
    <property type="entry name" value="CDP-OH_P_transf"/>
    <property type="match status" value="1"/>
</dbReference>
<dbReference type="FunFam" id="1.25.40.10:FF:000031">
    <property type="entry name" value="Pentatricopeptide repeat-containing protein mitochondrial"/>
    <property type="match status" value="1"/>
</dbReference>
<evidence type="ECO:0000256" key="22">
    <source>
        <dbReference type="ARBA" id="ARBA00023264"/>
    </source>
</evidence>
<gene>
    <name evidence="28" type="ORF">MUK42_14509</name>
</gene>
<dbReference type="PROSITE" id="PS51375">
    <property type="entry name" value="PPR"/>
    <property type="match status" value="4"/>
</dbReference>
<dbReference type="FunFam" id="1.20.120.1760:FF:000003">
    <property type="entry name" value="CDP-diacylglycerol--inositol 3-phosphatidyltransferase"/>
    <property type="match status" value="1"/>
</dbReference>
<dbReference type="NCBIfam" id="TIGR00756">
    <property type="entry name" value="PPR"/>
    <property type="match status" value="4"/>
</dbReference>
<evidence type="ECO:0000256" key="1">
    <source>
        <dbReference type="ARBA" id="ARBA00001936"/>
    </source>
</evidence>
<dbReference type="InterPro" id="IPR011990">
    <property type="entry name" value="TPR-like_helical_dom_sf"/>
</dbReference>
<evidence type="ECO:0000256" key="5">
    <source>
        <dbReference type="ARBA" id="ARBA00010441"/>
    </source>
</evidence>
<sequence>MALARTFRPNAALRSLLHIAPIPIPRLLRCHRSNTSSSDNLLEHDSPSPPSGDCIPLIRSCSTKTHLLQIHARLLRSDLVHDPTISTAFLSRAALAPLRDLGYSRLVFERIPRPSVFHCNALLRGYAESGSPAEALRFYNHMRRHLGVRGNPFSASFLLKSCTSICFLSGGKQVHGRVLRDGHQCDSVLLTSLMGLYASCGDCDGAHRVFDEMPFRDTVTWNVLISCYAQNRRSKDALHLFDVMQRPEHGCKPDDVTCLLLLQACAQLSALDFGERVHEYAAREGYDRALNLRNSLVAMYSKCGCLDRAYAVFSDTSQKNVVSWSAMISGLAMNGYGREAIEAFGAMLNAGVTPDEHTFTGVLSACSHSGLVDQGLRFFDMMRDKYGIAANARHFGCMVDLLGRAGLLDRAYELVAKEKAVELDSTTWRTLLGACRIHGHAQLGEHVIGHLIELKAQQAGDYVLLLNTYAAAGNWEKVAEVRKLMKDKGIQTSPGCSTTEINGVVHEFIVDDDTHPRKAEIYRMLDEINSQLKIAGYVPNVSSELHRMDEEEKENALSCHSEKLAIAFGILSTPPGRTIRIAKNLRTCIDCHTFAKILSAMKASLMIAHPHYIKDSTRYLELILGSALHLRHELSKAITINQDLLLSVFFSYCFLSEDSVGVMDERSDMEKGDDIMLPGFRFHPTDEELVGFYLNRKIQQKPPSIELIRQLDIYKYDPWDLPKELATTTGEKEWYFYCPRDRKYKNSARPNRVTGAGFWKATGTDRPIYSSEGNKCIGLKKSLVFYRGRAAKGIKTEWMMHEFRLPSLGHKNISINDSWTICRIFKKPNTVAHRAALPPSWVSPVPEPNGVADPFSISKTAQSTQLSSEMLRHPLESSCYKPELPDAQVAPNSFMFSPEHMQIPSKSAMDVAWMLLNASPSIVGDVEESLPSIDFGQQPKRSTASLVNGEEGKICSLENGQWGFSLLPTISGEPNLAWESPPYLLFLPLFLLIWESSSLGKICRRADRIESILDSKGGKAYICCTPTAYLLVCLPRYRRRPSSCASPSLGRLSSSFPTIAVAEGYIRVIMNCVAFALCYYQKTLFTILYFVSFCCDALDGWFARKFNQVSTFGAVLDMVTDRVSTACLLAVLSQLYRPGLIFLALLGLDIASHWLQMYSSFLSGKTSHKDVKDSTNWLFKLYYGNRMFMAFCCVGSEVLYIILYVLADEKYESLFEVYAYALGQKSLLSLLFLLASIGCAIKQVVNVIQMKSAADACVYHDMKRST</sequence>
<comment type="cofactor">
    <cofactor evidence="2">
        <name>Mg(2+)</name>
        <dbReference type="ChEBI" id="CHEBI:18420"/>
    </cofactor>
</comment>
<evidence type="ECO:0000256" key="19">
    <source>
        <dbReference type="ARBA" id="ARBA00023209"/>
    </source>
</evidence>
<dbReference type="FunFam" id="2.170.150.80:FF:000007">
    <property type="entry name" value="NAC domain-containing protein 35"/>
    <property type="match status" value="1"/>
</dbReference>